<evidence type="ECO:0008006" key="3">
    <source>
        <dbReference type="Google" id="ProtNLM"/>
    </source>
</evidence>
<evidence type="ECO:0000313" key="1">
    <source>
        <dbReference type="EMBL" id="KIP09421.1"/>
    </source>
</evidence>
<reference evidence="1 2" key="1">
    <citation type="journal article" date="2014" name="PLoS Genet.">
        <title>Analysis of the Phlebiopsis gigantea genome, transcriptome and secretome provides insight into its pioneer colonization strategies of wood.</title>
        <authorList>
            <person name="Hori C."/>
            <person name="Ishida T."/>
            <person name="Igarashi K."/>
            <person name="Samejima M."/>
            <person name="Suzuki H."/>
            <person name="Master E."/>
            <person name="Ferreira P."/>
            <person name="Ruiz-Duenas F.J."/>
            <person name="Held B."/>
            <person name="Canessa P."/>
            <person name="Larrondo L.F."/>
            <person name="Schmoll M."/>
            <person name="Druzhinina I.S."/>
            <person name="Kubicek C.P."/>
            <person name="Gaskell J.A."/>
            <person name="Kersten P."/>
            <person name="St John F."/>
            <person name="Glasner J."/>
            <person name="Sabat G."/>
            <person name="Splinter BonDurant S."/>
            <person name="Syed K."/>
            <person name="Yadav J."/>
            <person name="Mgbeahuruike A.C."/>
            <person name="Kovalchuk A."/>
            <person name="Asiegbu F.O."/>
            <person name="Lackner G."/>
            <person name="Hoffmeister D."/>
            <person name="Rencoret J."/>
            <person name="Gutierrez A."/>
            <person name="Sun H."/>
            <person name="Lindquist E."/>
            <person name="Barry K."/>
            <person name="Riley R."/>
            <person name="Grigoriev I.V."/>
            <person name="Henrissat B."/>
            <person name="Kues U."/>
            <person name="Berka R.M."/>
            <person name="Martinez A.T."/>
            <person name="Covert S.F."/>
            <person name="Blanchette R.A."/>
            <person name="Cullen D."/>
        </authorList>
    </citation>
    <scope>NUCLEOTIDE SEQUENCE [LARGE SCALE GENOMIC DNA]</scope>
    <source>
        <strain evidence="1 2">11061_1 CR5-6</strain>
    </source>
</reference>
<name>A0A0C3S2D7_PHLG1</name>
<gene>
    <name evidence="1" type="ORF">PHLGIDRAFT_67628</name>
</gene>
<dbReference type="Proteomes" id="UP000053257">
    <property type="component" value="Unassembled WGS sequence"/>
</dbReference>
<organism evidence="1 2">
    <name type="scientific">Phlebiopsis gigantea (strain 11061_1 CR5-6)</name>
    <name type="common">White-rot fungus</name>
    <name type="synonym">Peniophora gigantea</name>
    <dbReference type="NCBI Taxonomy" id="745531"/>
    <lineage>
        <taxon>Eukaryota</taxon>
        <taxon>Fungi</taxon>
        <taxon>Dikarya</taxon>
        <taxon>Basidiomycota</taxon>
        <taxon>Agaricomycotina</taxon>
        <taxon>Agaricomycetes</taxon>
        <taxon>Polyporales</taxon>
        <taxon>Phanerochaetaceae</taxon>
        <taxon>Phlebiopsis</taxon>
    </lineage>
</organism>
<sequence length="505" mass="56631">IPDELADQNCATMGVEKLLQELNSILGTAYTLETPSLRDILEACIKKELEFGTAYGHLRPRWLLDFTKFESYMTGYEADDTAAREKALQGDHIINPRLPPRRRQMWAVSHSWMAPPQRQYVWTAVNARQWSVPIPDDVSLAQIRIELLNLGAEYVWLDVLCLRQNGRDADEEALRAAEWTLDVPTIGHVYHQGANQPVICYYSGLGRPFTVEAGVLAGERHWMNRAWTLQENREQSIVAGITNASPPFPPDEFEGDTEVARFARLLSNLPYEHPTNIFIALQAMQKRASVNPVDKIAGLAYVLQCNPLPVYKTTETDEDAWARLIECLPARYRGDILFQYPECGDGRLNWAPSWTQVLENTLPKGGGVYIAQDVTYAREHTQYRYRGYVIRGSALKGFEGALDPSPGNSKRTGQLAIQPAMPQSNGLSFDMVALHKTPIPDGQYTLISGRGMGHLEYWVVAKDKVALLEGVLLVEKVSVLRASSPTVERAIGESHLGEDMDIVLR</sequence>
<proteinExistence type="predicted"/>
<accession>A0A0C3S2D7</accession>
<dbReference type="HOGENOM" id="CLU_016205_1_0_1"/>
<feature type="non-terminal residue" evidence="1">
    <location>
        <position position="1"/>
    </location>
</feature>
<dbReference type="OrthoDB" id="2957144at2759"/>
<dbReference type="EMBL" id="KN840466">
    <property type="protein sequence ID" value="KIP09421.1"/>
    <property type="molecule type" value="Genomic_DNA"/>
</dbReference>
<keyword evidence="2" id="KW-1185">Reference proteome</keyword>
<evidence type="ECO:0000313" key="2">
    <source>
        <dbReference type="Proteomes" id="UP000053257"/>
    </source>
</evidence>
<dbReference type="AlphaFoldDB" id="A0A0C3S2D7"/>
<protein>
    <recommendedName>
        <fullName evidence="3">Heterokaryon incompatibility domain-containing protein</fullName>
    </recommendedName>
</protein>